<dbReference type="EC" id="3.2.2.22" evidence="6"/>
<name>A0A498JL44_MALDO</name>
<keyword evidence="2 6" id="KW-0800">Toxin</keyword>
<dbReference type="AlphaFoldDB" id="A0A498JL44"/>
<evidence type="ECO:0000256" key="2">
    <source>
        <dbReference type="ARBA" id="ARBA00022656"/>
    </source>
</evidence>
<comment type="catalytic activity">
    <reaction evidence="1 6">
        <text>Endohydrolysis of the N-glycosidic bond at one specific adenosine on the 28S rRNA.</text>
        <dbReference type="EC" id="3.2.2.22"/>
    </reaction>
</comment>
<dbReference type="PANTHER" id="PTHR33453">
    <property type="match status" value="1"/>
</dbReference>
<dbReference type="OrthoDB" id="1704365at2759"/>
<evidence type="ECO:0000313" key="7">
    <source>
        <dbReference type="EMBL" id="RXH95567.1"/>
    </source>
</evidence>
<proteinExistence type="inferred from homology"/>
<dbReference type="SMR" id="A0A498JL44"/>
<dbReference type="InterPro" id="IPR016139">
    <property type="entry name" value="Ribosome_inactivat_prot_sub2"/>
</dbReference>
<evidence type="ECO:0000256" key="3">
    <source>
        <dbReference type="ARBA" id="ARBA00022801"/>
    </source>
</evidence>
<organism evidence="7 8">
    <name type="scientific">Malus domestica</name>
    <name type="common">Apple</name>
    <name type="synonym">Pyrus malus</name>
    <dbReference type="NCBI Taxonomy" id="3750"/>
    <lineage>
        <taxon>Eukaryota</taxon>
        <taxon>Viridiplantae</taxon>
        <taxon>Streptophyta</taxon>
        <taxon>Embryophyta</taxon>
        <taxon>Tracheophyta</taxon>
        <taxon>Spermatophyta</taxon>
        <taxon>Magnoliopsida</taxon>
        <taxon>eudicotyledons</taxon>
        <taxon>Gunneridae</taxon>
        <taxon>Pentapetalae</taxon>
        <taxon>rosids</taxon>
        <taxon>fabids</taxon>
        <taxon>Rosales</taxon>
        <taxon>Rosaceae</taxon>
        <taxon>Amygdaloideae</taxon>
        <taxon>Maleae</taxon>
        <taxon>Malus</taxon>
    </lineage>
</organism>
<dbReference type="GO" id="GO:0017148">
    <property type="term" value="P:negative regulation of translation"/>
    <property type="evidence" value="ECO:0007669"/>
    <property type="project" value="UniProtKB-KW"/>
</dbReference>
<evidence type="ECO:0000256" key="4">
    <source>
        <dbReference type="ARBA" id="ARBA00022821"/>
    </source>
</evidence>
<comment type="similarity">
    <text evidence="6">Belongs to the ribosome-inactivating protein family.</text>
</comment>
<evidence type="ECO:0000256" key="6">
    <source>
        <dbReference type="RuleBase" id="RU004915"/>
    </source>
</evidence>
<comment type="caution">
    <text evidence="7">The sequence shown here is derived from an EMBL/GenBank/DDBJ whole genome shotgun (WGS) entry which is preliminary data.</text>
</comment>
<reference evidence="7 8" key="1">
    <citation type="submission" date="2018-10" db="EMBL/GenBank/DDBJ databases">
        <title>A high-quality apple genome assembly.</title>
        <authorList>
            <person name="Hu J."/>
        </authorList>
    </citation>
    <scope>NUCLEOTIDE SEQUENCE [LARGE SCALE GENOMIC DNA]</scope>
    <source>
        <strain evidence="8">cv. HFTH1</strain>
        <tissue evidence="7">Young leaf</tissue>
    </source>
</reference>
<dbReference type="SUPFAM" id="SSF56371">
    <property type="entry name" value="Ribosome inactivating proteins (RIP)"/>
    <property type="match status" value="1"/>
</dbReference>
<dbReference type="Gene3D" id="4.10.470.10">
    <property type="entry name" value="Ricin (A Subunit), domain 2"/>
    <property type="match status" value="1"/>
</dbReference>
<dbReference type="PRINTS" id="PR00396">
    <property type="entry name" value="SHIGARICIN"/>
</dbReference>
<dbReference type="PANTHER" id="PTHR33453:SF34">
    <property type="entry name" value="RIBOSOME-INACTIVATING PROTEIN"/>
    <property type="match status" value="1"/>
</dbReference>
<dbReference type="GO" id="GO:0090729">
    <property type="term" value="F:toxin activity"/>
    <property type="evidence" value="ECO:0007669"/>
    <property type="project" value="UniProtKB-KW"/>
</dbReference>
<sequence length="280" mass="30827">MALALSLLNATPKTYTAFIEALRARLTAGRPTSHGIPVLPRREDVSDAQRFLYVDLTNYNGDTIRVAIDVVNVYVVGYRSGNKSYILANNAENPAPTHILFPTAPGAAQSTRTMLPFTGDYPALGAYARRTAQPSASGARNPGSRIHEDIPMLEQIPLGRNELDNAISKLHYAASHSDQAAAFIVIIQMVSEAARFRYIESQVGTRMGIDNPPYIPDPAMRSLETNWSALSEQIQKVPANGKRFNRTIQLTTVNNRPFVVDSVEADMVQRRGIAMLLYAR</sequence>
<keyword evidence="8" id="KW-1185">Reference proteome</keyword>
<keyword evidence="5 6" id="KW-0652">Protein synthesis inhibitor</keyword>
<keyword evidence="4 6" id="KW-0611">Plant defense</keyword>
<gene>
    <name evidence="7" type="ORF">DVH24_008067</name>
</gene>
<dbReference type="InterPro" id="IPR016138">
    <property type="entry name" value="Ribosome_inactivat_prot_sub1"/>
</dbReference>
<dbReference type="InterPro" id="IPR036041">
    <property type="entry name" value="Ribosome-inact_prot_sf"/>
</dbReference>
<dbReference type="PROSITE" id="PS00275">
    <property type="entry name" value="SHIGA_RICIN"/>
    <property type="match status" value="1"/>
</dbReference>
<accession>A0A498JL44</accession>
<dbReference type="InterPro" id="IPR017989">
    <property type="entry name" value="Ribosome_inactivat_1/2"/>
</dbReference>
<evidence type="ECO:0000256" key="1">
    <source>
        <dbReference type="ARBA" id="ARBA00000237"/>
    </source>
</evidence>
<dbReference type="InterPro" id="IPR017988">
    <property type="entry name" value="Ribosome_inactivat_prot_CS"/>
</dbReference>
<dbReference type="Proteomes" id="UP000290289">
    <property type="component" value="Chromosome 6"/>
</dbReference>
<dbReference type="GO" id="GO:0030598">
    <property type="term" value="F:rRNA N-glycosylase activity"/>
    <property type="evidence" value="ECO:0007669"/>
    <property type="project" value="UniProtKB-EC"/>
</dbReference>
<dbReference type="EMBL" id="RDQH01000332">
    <property type="protein sequence ID" value="RXH95567.1"/>
    <property type="molecule type" value="Genomic_DNA"/>
</dbReference>
<dbReference type="Pfam" id="PF00161">
    <property type="entry name" value="RIP"/>
    <property type="match status" value="1"/>
</dbReference>
<dbReference type="GO" id="GO:0006952">
    <property type="term" value="P:defense response"/>
    <property type="evidence" value="ECO:0007669"/>
    <property type="project" value="UniProtKB-KW"/>
</dbReference>
<protein>
    <recommendedName>
        <fullName evidence="6">rRNA N-glycosylase</fullName>
        <ecNumber evidence="6">3.2.2.22</ecNumber>
    </recommendedName>
</protein>
<dbReference type="Gene3D" id="3.40.420.10">
    <property type="entry name" value="Ricin (A subunit), domain 1"/>
    <property type="match status" value="1"/>
</dbReference>
<evidence type="ECO:0000256" key="5">
    <source>
        <dbReference type="ARBA" id="ARBA00023193"/>
    </source>
</evidence>
<keyword evidence="3 6" id="KW-0378">Hydrolase</keyword>
<evidence type="ECO:0000313" key="8">
    <source>
        <dbReference type="Proteomes" id="UP000290289"/>
    </source>
</evidence>
<dbReference type="InterPro" id="IPR001574">
    <property type="entry name" value="Ribosome_inactivat_prot"/>
</dbReference>